<evidence type="ECO:0000313" key="2">
    <source>
        <dbReference type="Proteomes" id="UP000265520"/>
    </source>
</evidence>
<keyword evidence="2" id="KW-1185">Reference proteome</keyword>
<sequence length="29" mass="3186">MLADCEMVSDNAVDNEGEIVHYAMLADTE</sequence>
<accession>A0A392R294</accession>
<evidence type="ECO:0000313" key="1">
    <source>
        <dbReference type="EMBL" id="MCI29960.1"/>
    </source>
</evidence>
<organism evidence="1 2">
    <name type="scientific">Trifolium medium</name>
    <dbReference type="NCBI Taxonomy" id="97028"/>
    <lineage>
        <taxon>Eukaryota</taxon>
        <taxon>Viridiplantae</taxon>
        <taxon>Streptophyta</taxon>
        <taxon>Embryophyta</taxon>
        <taxon>Tracheophyta</taxon>
        <taxon>Spermatophyta</taxon>
        <taxon>Magnoliopsida</taxon>
        <taxon>eudicotyledons</taxon>
        <taxon>Gunneridae</taxon>
        <taxon>Pentapetalae</taxon>
        <taxon>rosids</taxon>
        <taxon>fabids</taxon>
        <taxon>Fabales</taxon>
        <taxon>Fabaceae</taxon>
        <taxon>Papilionoideae</taxon>
        <taxon>50 kb inversion clade</taxon>
        <taxon>NPAAA clade</taxon>
        <taxon>Hologalegina</taxon>
        <taxon>IRL clade</taxon>
        <taxon>Trifolieae</taxon>
        <taxon>Trifolium</taxon>
    </lineage>
</organism>
<reference evidence="1 2" key="1">
    <citation type="journal article" date="2018" name="Front. Plant Sci.">
        <title>Red Clover (Trifolium pratense) and Zigzag Clover (T. medium) - A Picture of Genomic Similarities and Differences.</title>
        <authorList>
            <person name="Dluhosova J."/>
            <person name="Istvanek J."/>
            <person name="Nedelnik J."/>
            <person name="Repkova J."/>
        </authorList>
    </citation>
    <scope>NUCLEOTIDE SEQUENCE [LARGE SCALE GENOMIC DNA]</scope>
    <source>
        <strain evidence="2">cv. 10/8</strain>
        <tissue evidence="1">Leaf</tissue>
    </source>
</reference>
<feature type="non-terminal residue" evidence="1">
    <location>
        <position position="29"/>
    </location>
</feature>
<dbReference type="EMBL" id="LXQA010176077">
    <property type="protein sequence ID" value="MCI29960.1"/>
    <property type="molecule type" value="Genomic_DNA"/>
</dbReference>
<comment type="caution">
    <text evidence="1">The sequence shown here is derived from an EMBL/GenBank/DDBJ whole genome shotgun (WGS) entry which is preliminary data.</text>
</comment>
<protein>
    <submittedName>
        <fullName evidence="1">Uncharacterized protein</fullName>
    </submittedName>
</protein>
<name>A0A392R294_9FABA</name>
<dbReference type="Proteomes" id="UP000265520">
    <property type="component" value="Unassembled WGS sequence"/>
</dbReference>
<proteinExistence type="predicted"/>
<dbReference type="AlphaFoldDB" id="A0A392R294"/>